<dbReference type="InterPro" id="IPR005543">
    <property type="entry name" value="PASTA_dom"/>
</dbReference>
<dbReference type="Proteomes" id="UP000292085">
    <property type="component" value="Unassembled WGS sequence"/>
</dbReference>
<evidence type="ECO:0000313" key="3">
    <source>
        <dbReference type="Proteomes" id="UP000292085"/>
    </source>
</evidence>
<evidence type="ECO:0000256" key="1">
    <source>
        <dbReference type="SAM" id="MobiDB-lite"/>
    </source>
</evidence>
<keyword evidence="3" id="KW-1185">Reference proteome</keyword>
<dbReference type="CDD" id="cd06577">
    <property type="entry name" value="PASTA_pknB"/>
    <property type="match status" value="1"/>
</dbReference>
<protein>
    <submittedName>
        <fullName evidence="2">Uncharacterized protein</fullName>
    </submittedName>
</protein>
<proteinExistence type="predicted"/>
<reference evidence="2 3" key="1">
    <citation type="submission" date="2019-02" db="EMBL/GenBank/DDBJ databases">
        <authorList>
            <person name="Li Y."/>
        </authorList>
    </citation>
    <scope>NUCLEOTIDE SEQUENCE [LARGE SCALE GENOMIC DNA]</scope>
    <source>
        <strain evidence="2 3">3-7</strain>
    </source>
</reference>
<feature type="region of interest" description="Disordered" evidence="1">
    <location>
        <begin position="56"/>
        <end position="80"/>
    </location>
</feature>
<evidence type="ECO:0000313" key="2">
    <source>
        <dbReference type="EMBL" id="RZF63669.1"/>
    </source>
</evidence>
<organism evidence="2 3">
    <name type="scientific">Sphingomonas populi</name>
    <dbReference type="NCBI Taxonomy" id="2484750"/>
    <lineage>
        <taxon>Bacteria</taxon>
        <taxon>Pseudomonadati</taxon>
        <taxon>Pseudomonadota</taxon>
        <taxon>Alphaproteobacteria</taxon>
        <taxon>Sphingomonadales</taxon>
        <taxon>Sphingomonadaceae</taxon>
        <taxon>Sphingomonas</taxon>
    </lineage>
</organism>
<feature type="compositionally biased region" description="Polar residues" evidence="1">
    <location>
        <begin position="56"/>
        <end position="73"/>
    </location>
</feature>
<dbReference type="RefSeq" id="WP_130158962.1">
    <property type="nucleotide sequence ID" value="NZ_SGIS01000023.1"/>
</dbReference>
<sequence length="336" mass="35431">MTPFNIFHNIRAGNSNDTDEFEKAHFCNASARTVSKEDRMSIRLVTLAVLLTGSACSPQPADTTPTATGTSPAKATRVDQPPHLVSGVPGLMLTSVQVLPSAPASAAARDGCEHLFSKPESPAGREVAGRGWAVTGEAQIGGYRAVSFVGKMERGTSGSCLLEKGNIGFFHGDKLIALAWMEPGARRSIARVEQRGGQDARLWDGDFLSQPLADIRADGNRAITVGPMAKQDLVCDGAAQVPNLYGMPIAKARTLLAQHGWKPVTRNRTADETGYAIADLVKQGFTEVDDCSGTGFGFCRFDYAGSAGTLGVTTVGDGDLPVADYAVQCQTKANAK</sequence>
<dbReference type="OrthoDB" id="8447370at2"/>
<gene>
    <name evidence="2" type="ORF">EWE75_15180</name>
</gene>
<name>A0A4Q6Y2U9_9SPHN</name>
<accession>A0A4Q6Y2U9</accession>
<dbReference type="EMBL" id="SGIS01000023">
    <property type="protein sequence ID" value="RZF63669.1"/>
    <property type="molecule type" value="Genomic_DNA"/>
</dbReference>
<comment type="caution">
    <text evidence="2">The sequence shown here is derived from an EMBL/GenBank/DDBJ whole genome shotgun (WGS) entry which is preliminary data.</text>
</comment>
<dbReference type="AlphaFoldDB" id="A0A4Q6Y2U9"/>